<reference evidence="16" key="1">
    <citation type="submission" date="2022-03" db="EMBL/GenBank/DDBJ databases">
        <authorList>
            <person name="Alioto T."/>
            <person name="Alioto T."/>
            <person name="Gomez Garrido J."/>
        </authorList>
    </citation>
    <scope>NUCLEOTIDE SEQUENCE</scope>
</reference>
<dbReference type="InterPro" id="IPR015104">
    <property type="entry name" value="Sushi_2"/>
</dbReference>
<evidence type="ECO:0000256" key="10">
    <source>
        <dbReference type="ARBA" id="ARBA00023180"/>
    </source>
</evidence>
<evidence type="ECO:0000256" key="3">
    <source>
        <dbReference type="ARBA" id="ARBA00020104"/>
    </source>
</evidence>
<dbReference type="PANTHER" id="PTHR19325:SF502">
    <property type="entry name" value="BETA-2-GLYCOPROTEIN 1"/>
    <property type="match status" value="1"/>
</dbReference>
<organism evidence="16 17">
    <name type="scientific">Pelobates cultripes</name>
    <name type="common">Western spadefoot toad</name>
    <dbReference type="NCBI Taxonomy" id="61616"/>
    <lineage>
        <taxon>Eukaryota</taxon>
        <taxon>Metazoa</taxon>
        <taxon>Chordata</taxon>
        <taxon>Craniata</taxon>
        <taxon>Vertebrata</taxon>
        <taxon>Euteleostomi</taxon>
        <taxon>Amphibia</taxon>
        <taxon>Batrachia</taxon>
        <taxon>Anura</taxon>
        <taxon>Pelobatoidea</taxon>
        <taxon>Pelobatidae</taxon>
        <taxon>Pelobates</taxon>
    </lineage>
</organism>
<keyword evidence="6" id="KW-0358">Heparin-binding</keyword>
<dbReference type="Pfam" id="PF00084">
    <property type="entry name" value="Sushi"/>
    <property type="match status" value="3"/>
</dbReference>
<keyword evidence="7 14" id="KW-0732">Signal</keyword>
<evidence type="ECO:0000259" key="15">
    <source>
        <dbReference type="PROSITE" id="PS50923"/>
    </source>
</evidence>
<comment type="subcellular location">
    <subcellularLocation>
        <location evidence="2">Secreted</location>
    </subcellularLocation>
</comment>
<dbReference type="SMART" id="SM00032">
    <property type="entry name" value="CCP"/>
    <property type="match status" value="3"/>
</dbReference>
<dbReference type="Pfam" id="PF09014">
    <property type="entry name" value="Sushi_2"/>
    <property type="match status" value="1"/>
</dbReference>
<feature type="domain" description="Sushi" evidence="15">
    <location>
        <begin position="139"/>
        <end position="198"/>
    </location>
</feature>
<dbReference type="GO" id="GO:0008201">
    <property type="term" value="F:heparin binding"/>
    <property type="evidence" value="ECO:0007669"/>
    <property type="project" value="UniProtKB-KW"/>
</dbReference>
<dbReference type="InterPro" id="IPR035976">
    <property type="entry name" value="Sushi/SCR/CCP_sf"/>
</dbReference>
<evidence type="ECO:0000256" key="11">
    <source>
        <dbReference type="ARBA" id="ARBA00029855"/>
    </source>
</evidence>
<evidence type="ECO:0000256" key="5">
    <source>
        <dbReference type="ARBA" id="ARBA00022659"/>
    </source>
</evidence>
<accession>A0AAD1T5X8</accession>
<comment type="function">
    <text evidence="1">Binds to various kinds of negatively charged substances such as heparin, phospholipids, and dextran sulfate. May prevent activation of the intrinsic blood coagulation cascade by binding to phospholipids on the surface of damaged cells.</text>
</comment>
<evidence type="ECO:0000256" key="7">
    <source>
        <dbReference type="ARBA" id="ARBA00022729"/>
    </source>
</evidence>
<dbReference type="PROSITE" id="PS50923">
    <property type="entry name" value="SUSHI"/>
    <property type="match status" value="3"/>
</dbReference>
<name>A0AAD1T5X8_PELCU</name>
<dbReference type="Proteomes" id="UP001295444">
    <property type="component" value="Chromosome 10"/>
</dbReference>
<dbReference type="EMBL" id="OW240921">
    <property type="protein sequence ID" value="CAH2319271.1"/>
    <property type="molecule type" value="Genomic_DNA"/>
</dbReference>
<evidence type="ECO:0000256" key="6">
    <source>
        <dbReference type="ARBA" id="ARBA00022674"/>
    </source>
</evidence>
<keyword evidence="9 13" id="KW-1015">Disulfide bond</keyword>
<dbReference type="CDD" id="cd00033">
    <property type="entry name" value="CCP"/>
    <property type="match status" value="3"/>
</dbReference>
<dbReference type="InterPro" id="IPR050350">
    <property type="entry name" value="Compl-Cell_Adhes-Reg"/>
</dbReference>
<sequence length="344" mass="38541">MAKIMYFLTVFFIILHVPGIFTEQENPDACPIRKFNPLGQTCQKACTRNQECGLKRRCLCDGDCGLSCVTTTRSCPWPVNIANAKTGLVKGTRNFGDQMSVLCHPGFKMASGQETALSRCQGDRKWSVITPCDVLDPVKSCDVPHTIENGFLMENGSTFSVGTSVHYQCNLGYALEGHKVTQCMENTTWSQPAPTCRQIFCPPPPEVKHAYLLAIQKSEYAVFEEINYLCDRNLDMDGSHNVTCEANGNWSAIPICRTRCKIPAQRSRVVYKGSKRWVHEIPGTVHHLEAVTFFCLNQTCSYPATSQCFDGILSLPSCYEEPTWIQYNFFPKNIVSEITPCTEL</sequence>
<feature type="domain" description="Sushi" evidence="15">
    <location>
        <begin position="199"/>
        <end position="258"/>
    </location>
</feature>
<evidence type="ECO:0000256" key="2">
    <source>
        <dbReference type="ARBA" id="ARBA00004613"/>
    </source>
</evidence>
<evidence type="ECO:0000256" key="12">
    <source>
        <dbReference type="ARBA" id="ARBA00033414"/>
    </source>
</evidence>
<feature type="disulfide bond" evidence="13">
    <location>
        <begin position="201"/>
        <end position="244"/>
    </location>
</feature>
<keyword evidence="10" id="KW-0325">Glycoprotein</keyword>
<evidence type="ECO:0000313" key="17">
    <source>
        <dbReference type="Proteomes" id="UP001295444"/>
    </source>
</evidence>
<proteinExistence type="predicted"/>
<evidence type="ECO:0000256" key="8">
    <source>
        <dbReference type="ARBA" id="ARBA00022737"/>
    </source>
</evidence>
<keyword evidence="8" id="KW-0677">Repeat</keyword>
<evidence type="ECO:0000313" key="16">
    <source>
        <dbReference type="EMBL" id="CAH2319271.1"/>
    </source>
</evidence>
<evidence type="ECO:0000256" key="9">
    <source>
        <dbReference type="ARBA" id="ARBA00023157"/>
    </source>
</evidence>
<protein>
    <recommendedName>
        <fullName evidence="3">Beta-2-glycoprotein 1</fullName>
    </recommendedName>
    <alternativeName>
        <fullName evidence="11">Apolipoprotein H</fullName>
    </alternativeName>
    <alternativeName>
        <fullName evidence="12">Beta-2-glycoprotein I</fullName>
    </alternativeName>
</protein>
<feature type="chain" id="PRO_5042053141" description="Beta-2-glycoprotein 1" evidence="14">
    <location>
        <begin position="23"/>
        <end position="344"/>
    </location>
</feature>
<dbReference type="Gene3D" id="2.10.70.10">
    <property type="entry name" value="Complement Module, domain 1"/>
    <property type="match status" value="4"/>
</dbReference>
<comment type="caution">
    <text evidence="13">Lacks conserved residue(s) required for the propagation of feature annotation.</text>
</comment>
<dbReference type="InterPro" id="IPR000436">
    <property type="entry name" value="Sushi_SCR_CCP_dom"/>
</dbReference>
<evidence type="ECO:0000256" key="13">
    <source>
        <dbReference type="PROSITE-ProRule" id="PRU00302"/>
    </source>
</evidence>
<feature type="domain" description="Sushi" evidence="15">
    <location>
        <begin position="73"/>
        <end position="134"/>
    </location>
</feature>
<dbReference type="SUPFAM" id="SSF57535">
    <property type="entry name" value="Complement control module/SCR domain"/>
    <property type="match status" value="4"/>
</dbReference>
<evidence type="ECO:0000256" key="14">
    <source>
        <dbReference type="SAM" id="SignalP"/>
    </source>
</evidence>
<dbReference type="FunFam" id="2.10.70.10:FF:000014">
    <property type="entry name" value="Membrane cofactor protein"/>
    <property type="match status" value="1"/>
</dbReference>
<keyword evidence="4" id="KW-0964">Secreted</keyword>
<dbReference type="PANTHER" id="PTHR19325">
    <property type="entry name" value="COMPLEMENT COMPONENT-RELATED SUSHI DOMAIN-CONTAINING"/>
    <property type="match status" value="1"/>
</dbReference>
<gene>
    <name evidence="16" type="ORF">PECUL_23A035411</name>
</gene>
<feature type="disulfide bond" evidence="13">
    <location>
        <begin position="169"/>
        <end position="196"/>
    </location>
</feature>
<evidence type="ECO:0000256" key="4">
    <source>
        <dbReference type="ARBA" id="ARBA00022525"/>
    </source>
</evidence>
<dbReference type="AlphaFoldDB" id="A0AAD1T5X8"/>
<keyword evidence="17" id="KW-1185">Reference proteome</keyword>
<evidence type="ECO:0000256" key="1">
    <source>
        <dbReference type="ARBA" id="ARBA00003651"/>
    </source>
</evidence>
<dbReference type="GO" id="GO:0005576">
    <property type="term" value="C:extracellular region"/>
    <property type="evidence" value="ECO:0007669"/>
    <property type="project" value="UniProtKB-SubCell"/>
</dbReference>
<keyword evidence="5 13" id="KW-0768">Sushi</keyword>
<feature type="signal peptide" evidence="14">
    <location>
        <begin position="1"/>
        <end position="22"/>
    </location>
</feature>